<evidence type="ECO:0000259" key="4">
    <source>
        <dbReference type="PROSITE" id="PS51253"/>
    </source>
</evidence>
<dbReference type="PANTHER" id="PTHR19303">
    <property type="entry name" value="TRANSPOSON"/>
    <property type="match status" value="1"/>
</dbReference>
<reference evidence="5 6" key="1">
    <citation type="journal article" date="2019" name="Commun. Biol.">
        <title>The bagworm genome reveals a unique fibroin gene that provides high tensile strength.</title>
        <authorList>
            <person name="Kono N."/>
            <person name="Nakamura H."/>
            <person name="Ohtoshi R."/>
            <person name="Tomita M."/>
            <person name="Numata K."/>
            <person name="Arakawa K."/>
        </authorList>
    </citation>
    <scope>NUCLEOTIDE SEQUENCE [LARGE SCALE GENOMIC DNA]</scope>
</reference>
<dbReference type="Gene3D" id="1.10.10.60">
    <property type="entry name" value="Homeodomain-like"/>
    <property type="match status" value="1"/>
</dbReference>
<dbReference type="Proteomes" id="UP000299102">
    <property type="component" value="Unassembled WGS sequence"/>
</dbReference>
<dbReference type="PANTHER" id="PTHR19303:SF74">
    <property type="entry name" value="POGO TRANSPOSABLE ELEMENT WITH KRAB DOMAIN"/>
    <property type="match status" value="1"/>
</dbReference>
<dbReference type="InterPro" id="IPR036397">
    <property type="entry name" value="RNaseH_sf"/>
</dbReference>
<dbReference type="Pfam" id="PF03184">
    <property type="entry name" value="DDE_1"/>
    <property type="match status" value="1"/>
</dbReference>
<comment type="subcellular location">
    <subcellularLocation>
        <location evidence="1">Nucleus</location>
    </subcellularLocation>
</comment>
<gene>
    <name evidence="5" type="primary">Tigd2</name>
    <name evidence="5" type="ORF">EVAR_49685_1</name>
</gene>
<dbReference type="InterPro" id="IPR006600">
    <property type="entry name" value="HTH_CenpB_DNA-bd_dom"/>
</dbReference>
<feature type="domain" description="HTH CENPB-type" evidence="4">
    <location>
        <begin position="51"/>
        <end position="126"/>
    </location>
</feature>
<dbReference type="PROSITE" id="PS51253">
    <property type="entry name" value="HTH_CENPB"/>
    <property type="match status" value="1"/>
</dbReference>
<evidence type="ECO:0000256" key="1">
    <source>
        <dbReference type="ARBA" id="ARBA00004123"/>
    </source>
</evidence>
<dbReference type="InterPro" id="IPR007889">
    <property type="entry name" value="HTH_Psq"/>
</dbReference>
<dbReference type="Pfam" id="PF05225">
    <property type="entry name" value="HTH_psq"/>
    <property type="match status" value="1"/>
</dbReference>
<evidence type="ECO:0000256" key="2">
    <source>
        <dbReference type="ARBA" id="ARBA00023125"/>
    </source>
</evidence>
<accession>A0A4C1WQ26</accession>
<dbReference type="EMBL" id="BGZK01000626">
    <property type="protein sequence ID" value="GBP53498.1"/>
    <property type="molecule type" value="Genomic_DNA"/>
</dbReference>
<dbReference type="OrthoDB" id="71166at2759"/>
<dbReference type="SUPFAM" id="SSF46689">
    <property type="entry name" value="Homeodomain-like"/>
    <property type="match status" value="1"/>
</dbReference>
<organism evidence="5 6">
    <name type="scientific">Eumeta variegata</name>
    <name type="common">Bagworm moth</name>
    <name type="synonym">Eumeta japonica</name>
    <dbReference type="NCBI Taxonomy" id="151549"/>
    <lineage>
        <taxon>Eukaryota</taxon>
        <taxon>Metazoa</taxon>
        <taxon>Ecdysozoa</taxon>
        <taxon>Arthropoda</taxon>
        <taxon>Hexapoda</taxon>
        <taxon>Insecta</taxon>
        <taxon>Pterygota</taxon>
        <taxon>Neoptera</taxon>
        <taxon>Endopterygota</taxon>
        <taxon>Lepidoptera</taxon>
        <taxon>Glossata</taxon>
        <taxon>Ditrysia</taxon>
        <taxon>Tineoidea</taxon>
        <taxon>Psychidae</taxon>
        <taxon>Oiketicinae</taxon>
        <taxon>Eumeta</taxon>
    </lineage>
</organism>
<dbReference type="GO" id="GO:0005634">
    <property type="term" value="C:nucleus"/>
    <property type="evidence" value="ECO:0007669"/>
    <property type="project" value="UniProtKB-SubCell"/>
</dbReference>
<dbReference type="Pfam" id="PF03221">
    <property type="entry name" value="HTH_Tnp_Tc5"/>
    <property type="match status" value="1"/>
</dbReference>
<sequence length="421" mass="47403">MPKIPEYTKEALDEALEKINTKAMSLRAIAKKYNIPRTTLQFKLKNPNSKSRFGPTPYLTNEEETTIAEWLINMARKGFPSKSDDVLDTVQKFLSENPRVTPFINNRPGQGWLKAFLKRHPSLVPRTSKGVTKASACVSETDIKKWFLEIKNYLTSENLLDVIQDPKRVFNADETGFQLCPCTSRVLAAKGDKNIYAVEQGNSKENVIVLFTFSADGRTCPPLIVFPYKRLPEKIATSMPSKWGIGRRDTGWMTADVFNQFITELFAPYLAENNIKKPVILFIHGHKSHITLQLSLTCKELGVELVALYPNTTRITQPADVSVFGPIKKMYRKAVRKFQSENVGEVVTKLNIAIIIKAIVDDLKSQTIIKGFQACGLCPFDKNAIDYSKCLGAPRSVEGTDRQTADYDENKIMSLKSLKIL</sequence>
<evidence type="ECO:0000256" key="3">
    <source>
        <dbReference type="ARBA" id="ARBA00023242"/>
    </source>
</evidence>
<dbReference type="STRING" id="151549.A0A4C1WQ26"/>
<proteinExistence type="predicted"/>
<keyword evidence="3" id="KW-0539">Nucleus</keyword>
<name>A0A4C1WQ26_EUMVA</name>
<dbReference type="GO" id="GO:0003677">
    <property type="term" value="F:DNA binding"/>
    <property type="evidence" value="ECO:0007669"/>
    <property type="project" value="UniProtKB-KW"/>
</dbReference>
<dbReference type="Gene3D" id="3.30.420.10">
    <property type="entry name" value="Ribonuclease H-like superfamily/Ribonuclease H"/>
    <property type="match status" value="1"/>
</dbReference>
<comment type="caution">
    <text evidence="5">The sequence shown here is derived from an EMBL/GenBank/DDBJ whole genome shotgun (WGS) entry which is preliminary data.</text>
</comment>
<keyword evidence="6" id="KW-1185">Reference proteome</keyword>
<dbReference type="InterPro" id="IPR009057">
    <property type="entry name" value="Homeodomain-like_sf"/>
</dbReference>
<keyword evidence="2" id="KW-0238">DNA-binding</keyword>
<protein>
    <submittedName>
        <fullName evidence="5">Tigger transposable element-derived protein 2</fullName>
    </submittedName>
</protein>
<dbReference type="InterPro" id="IPR004875">
    <property type="entry name" value="DDE_SF_endonuclease_dom"/>
</dbReference>
<evidence type="ECO:0000313" key="6">
    <source>
        <dbReference type="Proteomes" id="UP000299102"/>
    </source>
</evidence>
<dbReference type="AlphaFoldDB" id="A0A4C1WQ26"/>
<evidence type="ECO:0000313" key="5">
    <source>
        <dbReference type="EMBL" id="GBP53498.1"/>
    </source>
</evidence>
<dbReference type="InterPro" id="IPR050863">
    <property type="entry name" value="CenT-Element_Derived"/>
</dbReference>